<proteinExistence type="predicted"/>
<accession>A0A923MKV5</accession>
<dbReference type="AlphaFoldDB" id="A0A923MKV5"/>
<dbReference type="EMBL" id="JACOQI010000034">
    <property type="protein sequence ID" value="MBC5772143.1"/>
    <property type="molecule type" value="Genomic_DNA"/>
</dbReference>
<name>A0A923MKV5_9FIRM</name>
<gene>
    <name evidence="1" type="ORF">H8Z83_17820</name>
</gene>
<evidence type="ECO:0000313" key="2">
    <source>
        <dbReference type="Proteomes" id="UP000620327"/>
    </source>
</evidence>
<dbReference type="Proteomes" id="UP000620327">
    <property type="component" value="Unassembled WGS sequence"/>
</dbReference>
<organism evidence="1 2">
    <name type="scientific">Dysosmobacter segnis</name>
    <dbReference type="NCBI Taxonomy" id="2763042"/>
    <lineage>
        <taxon>Bacteria</taxon>
        <taxon>Bacillati</taxon>
        <taxon>Bacillota</taxon>
        <taxon>Clostridia</taxon>
        <taxon>Eubacteriales</taxon>
        <taxon>Oscillospiraceae</taxon>
        <taxon>Dysosmobacter</taxon>
    </lineage>
</organism>
<keyword evidence="2" id="KW-1185">Reference proteome</keyword>
<reference evidence="1" key="1">
    <citation type="submission" date="2020-08" db="EMBL/GenBank/DDBJ databases">
        <title>Genome public.</title>
        <authorList>
            <person name="Liu C."/>
            <person name="Sun Q."/>
        </authorList>
    </citation>
    <scope>NUCLEOTIDE SEQUENCE</scope>
    <source>
        <strain evidence="1">BX15</strain>
    </source>
</reference>
<evidence type="ECO:0000313" key="1">
    <source>
        <dbReference type="EMBL" id="MBC5772143.1"/>
    </source>
</evidence>
<sequence length="297" mass="32056">MTVTAAYYNTYSTVATIPNGNGCNRAQGFAVGSSYVYTAKCNDDESKQVIYRTKISDGSTTLMTNGKTSATYITSLGHANDMDTCTIGNKYHLFVATMKTGSESLVKLQYSGNTYTQLGGYTLKHNGQNVAISGAKKYAKDSSYIYFLFFVTDGTENCVGVYRGKVPLNSNSGVVNISHAFDLNIGNALVNGSTVPGLADYTRQGIGYIASTDQLLVPLTKKNVSIILVYDHASTATGTVSANSNLSFRITSSTYPTLFEIEGCDETNGKLYFNCNRKKSSSDIANDAVCFFKNYSI</sequence>
<comment type="caution">
    <text evidence="1">The sequence shown here is derived from an EMBL/GenBank/DDBJ whole genome shotgun (WGS) entry which is preliminary data.</text>
</comment>
<protein>
    <submittedName>
        <fullName evidence="1">Uncharacterized protein</fullName>
    </submittedName>
</protein>